<name>A0A1F5P2L4_9BACT</name>
<organism evidence="1 2">
    <name type="scientific">Candidatus Doudnabacteria bacterium RIFCSPHIGHO2_01_FULL_49_9</name>
    <dbReference type="NCBI Taxonomy" id="1817827"/>
    <lineage>
        <taxon>Bacteria</taxon>
        <taxon>Candidatus Doudnaibacteriota</taxon>
    </lineage>
</organism>
<sequence>MTDQDMSNLARRLHTEGKTDEQIVAALANAGLSEDETTKAMANSVQAAVIPAEKAVIVTADVPKKRWWPF</sequence>
<evidence type="ECO:0000313" key="2">
    <source>
        <dbReference type="Proteomes" id="UP000176339"/>
    </source>
</evidence>
<evidence type="ECO:0000313" key="1">
    <source>
        <dbReference type="EMBL" id="OGE84159.1"/>
    </source>
</evidence>
<reference evidence="1 2" key="1">
    <citation type="journal article" date="2016" name="Nat. Commun.">
        <title>Thousands of microbial genomes shed light on interconnected biogeochemical processes in an aquifer system.</title>
        <authorList>
            <person name="Anantharaman K."/>
            <person name="Brown C.T."/>
            <person name="Hug L.A."/>
            <person name="Sharon I."/>
            <person name="Castelle C.J."/>
            <person name="Probst A.J."/>
            <person name="Thomas B.C."/>
            <person name="Singh A."/>
            <person name="Wilkins M.J."/>
            <person name="Karaoz U."/>
            <person name="Brodie E.L."/>
            <person name="Williams K.H."/>
            <person name="Hubbard S.S."/>
            <person name="Banfield J.F."/>
        </authorList>
    </citation>
    <scope>NUCLEOTIDE SEQUENCE [LARGE SCALE GENOMIC DNA]</scope>
</reference>
<comment type="caution">
    <text evidence="1">The sequence shown here is derived from an EMBL/GenBank/DDBJ whole genome shotgun (WGS) entry which is preliminary data.</text>
</comment>
<dbReference type="Proteomes" id="UP000176339">
    <property type="component" value="Unassembled WGS sequence"/>
</dbReference>
<protein>
    <submittedName>
        <fullName evidence="1">Uncharacterized protein</fullName>
    </submittedName>
</protein>
<dbReference type="AlphaFoldDB" id="A0A1F5P2L4"/>
<accession>A0A1F5P2L4</accession>
<dbReference type="EMBL" id="MFEN01000024">
    <property type="protein sequence ID" value="OGE84159.1"/>
    <property type="molecule type" value="Genomic_DNA"/>
</dbReference>
<gene>
    <name evidence="1" type="ORF">A2846_04030</name>
</gene>
<proteinExistence type="predicted"/>